<dbReference type="GO" id="GO:0003677">
    <property type="term" value="F:DNA binding"/>
    <property type="evidence" value="ECO:0007669"/>
    <property type="project" value="UniProtKB-KW"/>
</dbReference>
<dbReference type="SUPFAM" id="SSF56349">
    <property type="entry name" value="DNA breaking-rejoining enzymes"/>
    <property type="match status" value="1"/>
</dbReference>
<dbReference type="InterPro" id="IPR013762">
    <property type="entry name" value="Integrase-like_cat_sf"/>
</dbReference>
<evidence type="ECO:0000256" key="1">
    <source>
        <dbReference type="ARBA" id="ARBA00023125"/>
    </source>
</evidence>
<feature type="compositionally biased region" description="Pro residues" evidence="3">
    <location>
        <begin position="139"/>
        <end position="149"/>
    </location>
</feature>
<dbReference type="Proteomes" id="UP000565441">
    <property type="component" value="Unassembled WGS sequence"/>
</dbReference>
<dbReference type="InterPro" id="IPR010998">
    <property type="entry name" value="Integrase_recombinase_N"/>
</dbReference>
<comment type="caution">
    <text evidence="5">The sequence shown here is derived from an EMBL/GenBank/DDBJ whole genome shotgun (WGS) entry which is preliminary data.</text>
</comment>
<feature type="region of interest" description="Disordered" evidence="3">
    <location>
        <begin position="1"/>
        <end position="25"/>
    </location>
</feature>
<evidence type="ECO:0000259" key="4">
    <source>
        <dbReference type="PROSITE" id="PS50878"/>
    </source>
</evidence>
<sequence>MLGAERRGRDRDYLEERSVTCSSEESDGHVLVRGIRWSRDLQTGVPLTEHDTQLFSKHVIRHGKSPPSKNPKAASPSRTPSNPTDVCKKFNEGKCTAAKCPWGRPHTCSTPPIPPPRPDRAQGEPPHVTGFRILDPLAPSLPLPPPRPNTTPRANKPLADTSGLPTITTTLHEGAWTHYLRDYPDRTLVDTLMQIIRHGANIGFSGDRKKSQTCTNLKSAFESPRTTATLLDDIVAQVANGRTRGPFAEPPFSNFRASPLGAVTRKRSTKIRRIHHLSWPEGDSVNDGIPDSEASITYDMVDRAINDLIESGPGCLMMKLDLESAFRHIPVRPADWPLLGFVWQDKFYFDIVLGFGCRAAPYIFNLFAEALHWILQRNIPARLRHYLDDFLGIFAPDVPHESVQTALTWAMDLGAQLGLNFQPSKIVGPDTSLEFLGLELEPWKSACLPTNSPTSLNSSTTGPHGHTAPRMSLMNSRAFCSSPPSFSASFPSRFSRRRISNAARSDITWWRSIAADWNGIRFLSPSREAVHFYTDASGAKGLGGHFGKEWYSIRCPRRMRNEHIQVKEMYAVIQAILRWGLSLTGKHAVFHVDNEAVFNAINNFTIRSAPTMKLVQHLIALACRLDFTFSSVWLSSAENSIADAASRFSFTRMFELAPYLNKQPSSKRLQLGGTTKTAATQKPLHFTFGTVSPPALGKPTQPDNEPAIMSWIANLAGRVQPKTIKAYLSAVRSLHTDADLPFTACESPVVQRLIRGIKRYHGEKDRKPVQAITLPVLTDLLAQLKPGISPGHTAIYAACCLAYSGLLRSGEFTTGKGKYNASLHLSRQCVKFIPSIENATHVQLTLPASKTDPFRKGIAIIIAAAPDRATCPVAALKALFAEFPRPLDAPLFEQPDGKALTYDFFVKSMRDALELGGHKPSIYAGHSFRRGAASEAAAAGYSDYEIQLLGRWRSDAYRLYIEADPNRLLHLSSLLHMAHTHTIPFEPPALRNFTALA</sequence>
<keyword evidence="6" id="KW-1185">Reference proteome</keyword>
<dbReference type="Gene3D" id="1.10.150.130">
    <property type="match status" value="1"/>
</dbReference>
<evidence type="ECO:0000313" key="6">
    <source>
        <dbReference type="Proteomes" id="UP000565441"/>
    </source>
</evidence>
<dbReference type="AlphaFoldDB" id="A0A8H5HJF2"/>
<feature type="region of interest" description="Disordered" evidence="3">
    <location>
        <begin position="101"/>
        <end position="125"/>
    </location>
</feature>
<dbReference type="GO" id="GO:0006310">
    <property type="term" value="P:DNA recombination"/>
    <property type="evidence" value="ECO:0007669"/>
    <property type="project" value="UniProtKB-KW"/>
</dbReference>
<dbReference type="PROSITE" id="PS50878">
    <property type="entry name" value="RT_POL"/>
    <property type="match status" value="1"/>
</dbReference>
<accession>A0A8H5HJF2</accession>
<dbReference type="InterPro" id="IPR043502">
    <property type="entry name" value="DNA/RNA_pol_sf"/>
</dbReference>
<feature type="domain" description="Reverse transcriptase" evidence="4">
    <location>
        <begin position="244"/>
        <end position="440"/>
    </location>
</feature>
<organism evidence="5 6">
    <name type="scientific">Tricholomella constricta</name>
    <dbReference type="NCBI Taxonomy" id="117010"/>
    <lineage>
        <taxon>Eukaryota</taxon>
        <taxon>Fungi</taxon>
        <taxon>Dikarya</taxon>
        <taxon>Basidiomycota</taxon>
        <taxon>Agaricomycotina</taxon>
        <taxon>Agaricomycetes</taxon>
        <taxon>Agaricomycetidae</taxon>
        <taxon>Agaricales</taxon>
        <taxon>Tricholomatineae</taxon>
        <taxon>Lyophyllaceae</taxon>
        <taxon>Tricholomella</taxon>
    </lineage>
</organism>
<dbReference type="GO" id="GO:0015074">
    <property type="term" value="P:DNA integration"/>
    <property type="evidence" value="ECO:0007669"/>
    <property type="project" value="InterPro"/>
</dbReference>
<protein>
    <recommendedName>
        <fullName evidence="4">Reverse transcriptase domain-containing protein</fullName>
    </recommendedName>
</protein>
<dbReference type="InterPro" id="IPR011010">
    <property type="entry name" value="DNA_brk_join_enz"/>
</dbReference>
<evidence type="ECO:0000256" key="3">
    <source>
        <dbReference type="SAM" id="MobiDB-lite"/>
    </source>
</evidence>
<name>A0A8H5HJF2_9AGAR</name>
<dbReference type="Gene3D" id="1.10.443.10">
    <property type="entry name" value="Intergrase catalytic core"/>
    <property type="match status" value="1"/>
</dbReference>
<dbReference type="CDD" id="cd09275">
    <property type="entry name" value="RNase_HI_RT_DIRS1"/>
    <property type="match status" value="1"/>
</dbReference>
<proteinExistence type="predicted"/>
<dbReference type="EMBL" id="JAACJP010000005">
    <property type="protein sequence ID" value="KAF5384415.1"/>
    <property type="molecule type" value="Genomic_DNA"/>
</dbReference>
<feature type="region of interest" description="Disordered" evidence="3">
    <location>
        <begin position="59"/>
        <end position="85"/>
    </location>
</feature>
<evidence type="ECO:0000256" key="2">
    <source>
        <dbReference type="ARBA" id="ARBA00023172"/>
    </source>
</evidence>
<dbReference type="SUPFAM" id="SSF56672">
    <property type="entry name" value="DNA/RNA polymerases"/>
    <property type="match status" value="1"/>
</dbReference>
<dbReference type="PANTHER" id="PTHR33050">
    <property type="entry name" value="REVERSE TRANSCRIPTASE DOMAIN-CONTAINING PROTEIN"/>
    <property type="match status" value="1"/>
</dbReference>
<feature type="compositionally biased region" description="Basic and acidic residues" evidence="3">
    <location>
        <begin position="1"/>
        <end position="18"/>
    </location>
</feature>
<dbReference type="CDD" id="cd03714">
    <property type="entry name" value="RT_DIRS1"/>
    <property type="match status" value="1"/>
</dbReference>
<keyword evidence="2" id="KW-0233">DNA recombination</keyword>
<keyword evidence="1" id="KW-0238">DNA-binding</keyword>
<feature type="compositionally biased region" description="Low complexity" evidence="3">
    <location>
        <begin position="65"/>
        <end position="77"/>
    </location>
</feature>
<dbReference type="InterPro" id="IPR052055">
    <property type="entry name" value="Hepadnavirus_pol/RT"/>
</dbReference>
<dbReference type="PANTHER" id="PTHR33050:SF7">
    <property type="entry name" value="RIBONUCLEASE H"/>
    <property type="match status" value="1"/>
</dbReference>
<dbReference type="InterPro" id="IPR000477">
    <property type="entry name" value="RT_dom"/>
</dbReference>
<dbReference type="OrthoDB" id="3067625at2759"/>
<evidence type="ECO:0000313" key="5">
    <source>
        <dbReference type="EMBL" id="KAF5384415.1"/>
    </source>
</evidence>
<gene>
    <name evidence="5" type="ORF">D9615_003302</name>
</gene>
<feature type="region of interest" description="Disordered" evidence="3">
    <location>
        <begin position="138"/>
        <end position="162"/>
    </location>
</feature>
<dbReference type="Pfam" id="PF00078">
    <property type="entry name" value="RVT_1"/>
    <property type="match status" value="1"/>
</dbReference>
<reference evidence="5 6" key="1">
    <citation type="journal article" date="2020" name="ISME J.">
        <title>Uncovering the hidden diversity of litter-decomposition mechanisms in mushroom-forming fungi.</title>
        <authorList>
            <person name="Floudas D."/>
            <person name="Bentzer J."/>
            <person name="Ahren D."/>
            <person name="Johansson T."/>
            <person name="Persson P."/>
            <person name="Tunlid A."/>
        </authorList>
    </citation>
    <scope>NUCLEOTIDE SEQUENCE [LARGE SCALE GENOMIC DNA]</scope>
    <source>
        <strain evidence="5 6">CBS 661.87</strain>
    </source>
</reference>
<dbReference type="SUPFAM" id="SSF47823">
    <property type="entry name" value="lambda integrase-like, N-terminal domain"/>
    <property type="match status" value="1"/>
</dbReference>